<sequence>MGATAEQYLRQLDTGRRPDLPETTAGTLRLDVRDDGSTDHWYLTIADQHVQVTRSAEDAELVVRADRAVFDRMVRGELYPGAGLLRNEVTVHGNVQLLMLLRRIFSGPDGARHPRELGRAALAGRTAPAGGAVSAGRAVTTARGGRP</sequence>
<reference evidence="2 3" key="1">
    <citation type="submission" date="2024-10" db="EMBL/GenBank/DDBJ databases">
        <title>The Natural Products Discovery Center: Release of the First 8490 Sequenced Strains for Exploring Actinobacteria Biosynthetic Diversity.</title>
        <authorList>
            <person name="Kalkreuter E."/>
            <person name="Kautsar S.A."/>
            <person name="Yang D."/>
            <person name="Bader C.D."/>
            <person name="Teijaro C.N."/>
            <person name="Fluegel L."/>
            <person name="Davis C.M."/>
            <person name="Simpson J.R."/>
            <person name="Lauterbach L."/>
            <person name="Steele A.D."/>
            <person name="Gui C."/>
            <person name="Meng S."/>
            <person name="Li G."/>
            <person name="Viehrig K."/>
            <person name="Ye F."/>
            <person name="Su P."/>
            <person name="Kiefer A.F."/>
            <person name="Nichols A."/>
            <person name="Cepeda A.J."/>
            <person name="Yan W."/>
            <person name="Fan B."/>
            <person name="Jiang Y."/>
            <person name="Adhikari A."/>
            <person name="Zheng C.-J."/>
            <person name="Schuster L."/>
            <person name="Cowan T.M."/>
            <person name="Smanski M.J."/>
            <person name="Chevrette M.G."/>
            <person name="De Carvalho L.P.S."/>
            <person name="Shen B."/>
        </authorList>
    </citation>
    <scope>NUCLEOTIDE SEQUENCE [LARGE SCALE GENOMIC DNA]</scope>
    <source>
        <strain evidence="2 3">NPDC000140</strain>
    </source>
</reference>
<dbReference type="Gene3D" id="3.30.1050.10">
    <property type="entry name" value="SCP2 sterol-binding domain"/>
    <property type="match status" value="1"/>
</dbReference>
<dbReference type="Pfam" id="PF02036">
    <property type="entry name" value="SCP2"/>
    <property type="match status" value="1"/>
</dbReference>
<organism evidence="2 3">
    <name type="scientific">Micromonospora parva</name>
    <dbReference type="NCBI Taxonomy" id="1464048"/>
    <lineage>
        <taxon>Bacteria</taxon>
        <taxon>Bacillati</taxon>
        <taxon>Actinomycetota</taxon>
        <taxon>Actinomycetes</taxon>
        <taxon>Micromonosporales</taxon>
        <taxon>Micromonosporaceae</taxon>
        <taxon>Micromonospora</taxon>
    </lineage>
</organism>
<dbReference type="Proteomes" id="UP001602287">
    <property type="component" value="Unassembled WGS sequence"/>
</dbReference>
<dbReference type="EMBL" id="JBIAZM010000009">
    <property type="protein sequence ID" value="MFF5202579.1"/>
    <property type="molecule type" value="Genomic_DNA"/>
</dbReference>
<accession>A0ABW6VY52</accession>
<protein>
    <submittedName>
        <fullName evidence="2">SCP2 sterol-binding domain-containing protein</fullName>
    </submittedName>
</protein>
<name>A0ABW6VY52_9ACTN</name>
<gene>
    <name evidence="2" type="ORF">ACFY3B_23525</name>
</gene>
<evidence type="ECO:0000313" key="3">
    <source>
        <dbReference type="Proteomes" id="UP001602287"/>
    </source>
</evidence>
<dbReference type="InterPro" id="IPR003033">
    <property type="entry name" value="SCP2_sterol-bd_dom"/>
</dbReference>
<keyword evidence="3" id="KW-1185">Reference proteome</keyword>
<proteinExistence type="predicted"/>
<dbReference type="RefSeq" id="WP_358137753.1">
    <property type="nucleotide sequence ID" value="NZ_JBEZDH010000016.1"/>
</dbReference>
<dbReference type="InterPro" id="IPR036527">
    <property type="entry name" value="SCP2_sterol-bd_dom_sf"/>
</dbReference>
<feature type="domain" description="SCP2" evidence="1">
    <location>
        <begin position="8"/>
        <end position="105"/>
    </location>
</feature>
<comment type="caution">
    <text evidence="2">The sequence shown here is derived from an EMBL/GenBank/DDBJ whole genome shotgun (WGS) entry which is preliminary data.</text>
</comment>
<dbReference type="SUPFAM" id="SSF55718">
    <property type="entry name" value="SCP-like"/>
    <property type="match status" value="1"/>
</dbReference>
<evidence type="ECO:0000259" key="1">
    <source>
        <dbReference type="Pfam" id="PF02036"/>
    </source>
</evidence>
<evidence type="ECO:0000313" key="2">
    <source>
        <dbReference type="EMBL" id="MFF5202579.1"/>
    </source>
</evidence>